<organism evidence="15 16">
    <name type="scientific">Roseateles oligotrophus</name>
    <dbReference type="NCBI Taxonomy" id="1769250"/>
    <lineage>
        <taxon>Bacteria</taxon>
        <taxon>Pseudomonadati</taxon>
        <taxon>Pseudomonadota</taxon>
        <taxon>Betaproteobacteria</taxon>
        <taxon>Burkholderiales</taxon>
        <taxon>Sphaerotilaceae</taxon>
        <taxon>Roseateles</taxon>
    </lineage>
</organism>
<evidence type="ECO:0000256" key="10">
    <source>
        <dbReference type="PROSITE-ProRule" id="PRU01360"/>
    </source>
</evidence>
<evidence type="ECO:0000256" key="8">
    <source>
        <dbReference type="ARBA" id="ARBA00023170"/>
    </source>
</evidence>
<dbReference type="AlphaFoldDB" id="A0A840LBD5"/>
<evidence type="ECO:0000256" key="4">
    <source>
        <dbReference type="ARBA" id="ARBA00022452"/>
    </source>
</evidence>
<dbReference type="SUPFAM" id="SSF56935">
    <property type="entry name" value="Porins"/>
    <property type="match status" value="1"/>
</dbReference>
<dbReference type="GO" id="GO:0015344">
    <property type="term" value="F:siderophore uptake transmembrane transporter activity"/>
    <property type="evidence" value="ECO:0007669"/>
    <property type="project" value="TreeGrafter"/>
</dbReference>
<dbReference type="Pfam" id="PF00593">
    <property type="entry name" value="TonB_dep_Rec_b-barrel"/>
    <property type="match status" value="1"/>
</dbReference>
<keyword evidence="6 11" id="KW-0798">TonB box</keyword>
<keyword evidence="3 10" id="KW-0813">Transport</keyword>
<evidence type="ECO:0000313" key="16">
    <source>
        <dbReference type="Proteomes" id="UP000562027"/>
    </source>
</evidence>
<comment type="caution">
    <text evidence="15">The sequence shown here is derived from an EMBL/GenBank/DDBJ whole genome shotgun (WGS) entry which is preliminary data.</text>
</comment>
<dbReference type="Gene3D" id="2.170.130.10">
    <property type="entry name" value="TonB-dependent receptor, plug domain"/>
    <property type="match status" value="1"/>
</dbReference>
<comment type="subcellular location">
    <subcellularLocation>
        <location evidence="1 10">Cell outer membrane</location>
        <topology evidence="1 10">Multi-pass membrane protein</topology>
    </subcellularLocation>
</comment>
<keyword evidence="16" id="KW-1185">Reference proteome</keyword>
<gene>
    <name evidence="15" type="ORF">HNP55_004458</name>
</gene>
<evidence type="ECO:0000256" key="1">
    <source>
        <dbReference type="ARBA" id="ARBA00004571"/>
    </source>
</evidence>
<feature type="domain" description="TonB-dependent receptor-like beta-barrel" evidence="13">
    <location>
        <begin position="278"/>
        <end position="695"/>
    </location>
</feature>
<proteinExistence type="inferred from homology"/>
<feature type="signal peptide" evidence="12">
    <location>
        <begin position="1"/>
        <end position="38"/>
    </location>
</feature>
<evidence type="ECO:0000256" key="7">
    <source>
        <dbReference type="ARBA" id="ARBA00023136"/>
    </source>
</evidence>
<evidence type="ECO:0000259" key="14">
    <source>
        <dbReference type="Pfam" id="PF07715"/>
    </source>
</evidence>
<evidence type="ECO:0000256" key="3">
    <source>
        <dbReference type="ARBA" id="ARBA00022448"/>
    </source>
</evidence>
<reference evidence="15 16" key="1">
    <citation type="submission" date="2020-08" db="EMBL/GenBank/DDBJ databases">
        <title>Functional genomics of gut bacteria from endangered species of beetles.</title>
        <authorList>
            <person name="Carlos-Shanley C."/>
        </authorList>
    </citation>
    <scope>NUCLEOTIDE SEQUENCE [LARGE SCALE GENOMIC DNA]</scope>
    <source>
        <strain evidence="15 16">S00239</strain>
    </source>
</reference>
<dbReference type="GO" id="GO:0044718">
    <property type="term" value="P:siderophore transmembrane transport"/>
    <property type="evidence" value="ECO:0007669"/>
    <property type="project" value="TreeGrafter"/>
</dbReference>
<dbReference type="EMBL" id="JACHLP010000012">
    <property type="protein sequence ID" value="MBB4845904.1"/>
    <property type="molecule type" value="Genomic_DNA"/>
</dbReference>
<dbReference type="Proteomes" id="UP000562027">
    <property type="component" value="Unassembled WGS sequence"/>
</dbReference>
<keyword evidence="4 10" id="KW-1134">Transmembrane beta strand</keyword>
<keyword evidence="5 10" id="KW-0812">Transmembrane</keyword>
<keyword evidence="9 10" id="KW-0998">Cell outer membrane</keyword>
<evidence type="ECO:0000313" key="15">
    <source>
        <dbReference type="EMBL" id="MBB4845904.1"/>
    </source>
</evidence>
<dbReference type="InterPro" id="IPR037066">
    <property type="entry name" value="Plug_dom_sf"/>
</dbReference>
<evidence type="ECO:0000256" key="9">
    <source>
        <dbReference type="ARBA" id="ARBA00023237"/>
    </source>
</evidence>
<dbReference type="PANTHER" id="PTHR30069">
    <property type="entry name" value="TONB-DEPENDENT OUTER MEMBRANE RECEPTOR"/>
    <property type="match status" value="1"/>
</dbReference>
<feature type="chain" id="PRO_5032497710" evidence="12">
    <location>
        <begin position="39"/>
        <end position="732"/>
    </location>
</feature>
<keyword evidence="8 15" id="KW-0675">Receptor</keyword>
<dbReference type="InterPro" id="IPR000531">
    <property type="entry name" value="Beta-barrel_TonB"/>
</dbReference>
<name>A0A840LBD5_9BURK</name>
<protein>
    <submittedName>
        <fullName evidence="15">Iron complex outermembrane receptor protein</fullName>
    </submittedName>
</protein>
<dbReference type="Gene3D" id="2.40.170.20">
    <property type="entry name" value="TonB-dependent receptor, beta-barrel domain"/>
    <property type="match status" value="1"/>
</dbReference>
<dbReference type="PROSITE" id="PS52016">
    <property type="entry name" value="TONB_DEPENDENT_REC_3"/>
    <property type="match status" value="1"/>
</dbReference>
<dbReference type="InterPro" id="IPR039426">
    <property type="entry name" value="TonB-dep_rcpt-like"/>
</dbReference>
<evidence type="ECO:0000256" key="2">
    <source>
        <dbReference type="ARBA" id="ARBA00009810"/>
    </source>
</evidence>
<dbReference type="Pfam" id="PF07715">
    <property type="entry name" value="Plug"/>
    <property type="match status" value="1"/>
</dbReference>
<dbReference type="InterPro" id="IPR012910">
    <property type="entry name" value="Plug_dom"/>
</dbReference>
<sequence>MPQFAIFKRPRRAARSSRPLPCATLGLLTLLSAGLADAQDEPKSSAATEAADTQSMESLGRVVVTATRGTKAVEKIPGAVSIIAREEVDRQTLISEDPSQLLAVTVPGYSPSRQKLSSFGESLRGRSALLLLDGIPQTNPLRAGGRDGYFADAMIVERVEVISGASAVQGMGATGGIINTITRRPKQVGTRHGVELKFGTQLHGDTASWKAGYTLAHKSEGVDGFDALAYLGTRQQGVGVDGDGRPLAAESLHKAADVFVKLGKDFGDQRVQLMFNRYEADGFDDRADLSGDRKSGRPTSSRPAVLKWDSPRTHVRSVSLDWSHADLAGGQASLQLFKQDFKASFTGSIFSIFQDPAIAPAGTLVDRSELVADKWGLRSSWVRPDLGLKGLELSLGVDVLNDISSQRLTMTERVWMPPLQYRSVAPFTQLEYEWGPLTLRGGLRDERSRLAVSTYRTLAAYGSREVMGGERQAQKLVKSLGGVWRFGKSGWSSFASYNEGFGPTDVGVVLRAVRTPGQSVDKLVDLQAVVTDNRELGLAWRGRTASFSTSVYRSHSDLGTQTIVSNGLGVVQRVPITVNGFEFTGEWQASRDLRLNAIYSQTRGRTAAGPNLPMDLDLGARAQGPDKLVLAGQWQFAPALSAQLTAQHFRPRHANVGKLAGSVRLDEHFSGYTLLDLSTRWLSPWGSLSVGVENLLDRQYLTYYSEANYAGTNDDYYAGRGRNLSMSWRREF</sequence>
<comment type="similarity">
    <text evidence="2 10 11">Belongs to the TonB-dependent receptor family.</text>
</comment>
<evidence type="ECO:0000256" key="6">
    <source>
        <dbReference type="ARBA" id="ARBA00023077"/>
    </source>
</evidence>
<evidence type="ECO:0000259" key="13">
    <source>
        <dbReference type="Pfam" id="PF00593"/>
    </source>
</evidence>
<evidence type="ECO:0000256" key="12">
    <source>
        <dbReference type="SAM" id="SignalP"/>
    </source>
</evidence>
<evidence type="ECO:0000256" key="11">
    <source>
        <dbReference type="RuleBase" id="RU003357"/>
    </source>
</evidence>
<dbReference type="GO" id="GO:0009279">
    <property type="term" value="C:cell outer membrane"/>
    <property type="evidence" value="ECO:0007669"/>
    <property type="project" value="UniProtKB-SubCell"/>
</dbReference>
<feature type="domain" description="TonB-dependent receptor plug" evidence="14">
    <location>
        <begin position="73"/>
        <end position="177"/>
    </location>
</feature>
<dbReference type="PANTHER" id="PTHR30069:SF42">
    <property type="entry name" value="FERRIC AEROBACTIN RECEPTOR"/>
    <property type="match status" value="1"/>
</dbReference>
<dbReference type="RefSeq" id="WP_184304277.1">
    <property type="nucleotide sequence ID" value="NZ_JACHLP010000012.1"/>
</dbReference>
<dbReference type="InterPro" id="IPR036942">
    <property type="entry name" value="Beta-barrel_TonB_sf"/>
</dbReference>
<keyword evidence="7 10" id="KW-0472">Membrane</keyword>
<keyword evidence="12" id="KW-0732">Signal</keyword>
<accession>A0A840LBD5</accession>
<evidence type="ECO:0000256" key="5">
    <source>
        <dbReference type="ARBA" id="ARBA00022692"/>
    </source>
</evidence>